<protein>
    <submittedName>
        <fullName evidence="3">Shr3 amino acid permease chaperone</fullName>
    </submittedName>
</protein>
<dbReference type="GO" id="GO:0005789">
    <property type="term" value="C:endoplasmic reticulum membrane"/>
    <property type="evidence" value="ECO:0007669"/>
    <property type="project" value="TreeGrafter"/>
</dbReference>
<name>A0AAD4LVI7_9AGAM</name>
<keyword evidence="2" id="KW-0812">Transmembrane</keyword>
<gene>
    <name evidence="3" type="ORF">EDB92DRAFT_73904</name>
</gene>
<keyword evidence="4" id="KW-1185">Reference proteome</keyword>
<dbReference type="Pfam" id="PF08229">
    <property type="entry name" value="SHR3_chaperone"/>
    <property type="match status" value="1"/>
</dbReference>
<organism evidence="3 4">
    <name type="scientific">Lactarius akahatsu</name>
    <dbReference type="NCBI Taxonomy" id="416441"/>
    <lineage>
        <taxon>Eukaryota</taxon>
        <taxon>Fungi</taxon>
        <taxon>Dikarya</taxon>
        <taxon>Basidiomycota</taxon>
        <taxon>Agaricomycotina</taxon>
        <taxon>Agaricomycetes</taxon>
        <taxon>Russulales</taxon>
        <taxon>Russulaceae</taxon>
        <taxon>Lactarius</taxon>
    </lineage>
</organism>
<dbReference type="Proteomes" id="UP001201163">
    <property type="component" value="Unassembled WGS sequence"/>
</dbReference>
<feature type="transmembrane region" description="Helical" evidence="2">
    <location>
        <begin position="88"/>
        <end position="114"/>
    </location>
</feature>
<evidence type="ECO:0000313" key="3">
    <source>
        <dbReference type="EMBL" id="KAH9001546.1"/>
    </source>
</evidence>
<sequence length="206" mass="21513">MAVRAAVTVSVTSVLLGLLFTHWIADSLTLWRTPVTDAHLWVAARYYHVLTKGAPAIGYVVAAAATLGAATILWSLRDGEAGNLMFDGGSIFLYGTAVAVYIQSVLPSIFTNFVVLPPHVAGAKFPPDLRVPTLSLASSHLICSVALTGVLALQTGRWWAERADDDTGAAETLGGSGRDGDDGERDSGKPEPKKIPTSAVVGVAAT</sequence>
<dbReference type="InterPro" id="IPR013248">
    <property type="entry name" value="Psh3/Shr3"/>
</dbReference>
<evidence type="ECO:0000256" key="1">
    <source>
        <dbReference type="SAM" id="MobiDB-lite"/>
    </source>
</evidence>
<proteinExistence type="predicted"/>
<feature type="transmembrane region" description="Helical" evidence="2">
    <location>
        <begin position="7"/>
        <end position="25"/>
    </location>
</feature>
<feature type="region of interest" description="Disordered" evidence="1">
    <location>
        <begin position="164"/>
        <end position="206"/>
    </location>
</feature>
<dbReference type="GO" id="GO:0006888">
    <property type="term" value="P:endoplasmic reticulum to Golgi vesicle-mediated transport"/>
    <property type="evidence" value="ECO:0007669"/>
    <property type="project" value="TreeGrafter"/>
</dbReference>
<evidence type="ECO:0000313" key="4">
    <source>
        <dbReference type="Proteomes" id="UP001201163"/>
    </source>
</evidence>
<dbReference type="PANTHER" id="PTHR28228:SF1">
    <property type="entry name" value="SECRETORY COMPONENT PROTEIN SHR3"/>
    <property type="match status" value="1"/>
</dbReference>
<dbReference type="SMART" id="SM00786">
    <property type="entry name" value="SHR3_chaperone"/>
    <property type="match status" value="1"/>
</dbReference>
<dbReference type="AlphaFoldDB" id="A0AAD4LVI7"/>
<reference evidence="3" key="1">
    <citation type="submission" date="2022-01" db="EMBL/GenBank/DDBJ databases">
        <title>Comparative genomics reveals a dynamic genome evolution in the ectomycorrhizal milk-cap (Lactarius) mushrooms.</title>
        <authorList>
            <consortium name="DOE Joint Genome Institute"/>
            <person name="Lebreton A."/>
            <person name="Tang N."/>
            <person name="Kuo A."/>
            <person name="LaButti K."/>
            <person name="Drula E."/>
            <person name="Barry K."/>
            <person name="Clum A."/>
            <person name="Lipzen A."/>
            <person name="Mousain D."/>
            <person name="Ng V."/>
            <person name="Wang R."/>
            <person name="Wang X."/>
            <person name="Dai Y."/>
            <person name="Henrissat B."/>
            <person name="Grigoriev I.V."/>
            <person name="Guerin-Laguette A."/>
            <person name="Yu F."/>
            <person name="Martin F.M."/>
        </authorList>
    </citation>
    <scope>NUCLEOTIDE SEQUENCE</scope>
    <source>
        <strain evidence="3">QP</strain>
    </source>
</reference>
<dbReference type="PANTHER" id="PTHR28228">
    <property type="entry name" value="SECRETORY COMPONENT PROTEIN SHR3"/>
    <property type="match status" value="1"/>
</dbReference>
<feature type="compositionally biased region" description="Basic and acidic residues" evidence="1">
    <location>
        <begin position="185"/>
        <end position="194"/>
    </location>
</feature>
<keyword evidence="2" id="KW-1133">Transmembrane helix</keyword>
<feature type="transmembrane region" description="Helical" evidence="2">
    <location>
        <begin position="56"/>
        <end position="76"/>
    </location>
</feature>
<accession>A0AAD4LVI7</accession>
<dbReference type="GO" id="GO:0051082">
    <property type="term" value="F:unfolded protein binding"/>
    <property type="evidence" value="ECO:0007669"/>
    <property type="project" value="TreeGrafter"/>
</dbReference>
<evidence type="ECO:0000256" key="2">
    <source>
        <dbReference type="SAM" id="Phobius"/>
    </source>
</evidence>
<dbReference type="EMBL" id="JAKELL010000001">
    <property type="protein sequence ID" value="KAH9001546.1"/>
    <property type="molecule type" value="Genomic_DNA"/>
</dbReference>
<keyword evidence="2" id="KW-0472">Membrane</keyword>
<feature type="transmembrane region" description="Helical" evidence="2">
    <location>
        <begin position="134"/>
        <end position="153"/>
    </location>
</feature>
<comment type="caution">
    <text evidence="3">The sequence shown here is derived from an EMBL/GenBank/DDBJ whole genome shotgun (WGS) entry which is preliminary data.</text>
</comment>